<dbReference type="Proteomes" id="UP000186303">
    <property type="component" value="Chromosome 3"/>
</dbReference>
<feature type="compositionally biased region" description="Low complexity" evidence="1">
    <location>
        <begin position="252"/>
        <end position="273"/>
    </location>
</feature>
<feature type="compositionally biased region" description="Low complexity" evidence="1">
    <location>
        <begin position="111"/>
        <end position="124"/>
    </location>
</feature>
<evidence type="ECO:0000313" key="2">
    <source>
        <dbReference type="EMBL" id="SHO77713.1"/>
    </source>
</evidence>
<sequence>MDDAASPAPAYMDATEADAPFVTGLAAQRSATHSPRPDSPADGPAPRQPTLLHRQPALHRPRAVSNLSDSSARAQQRRRELGLASPDSIPASPASVSYASEPVRRQTSLRSHGSSGPPTPSSHSVHAVGCGSVSDESVYSDDDGASPAPSLHRTLSSQSRVSVHSQGGGARRPDPAPTRSVSGARSLLRRAEAPPLPPRPASLTGTASPTASPRLSPPPQRGSPPAAGARRGTPAPTDSPTDPRRVPALGPSASHESLSSAYSDDGGVESAPRMPEPPPAASPFVSPPPAPSPFASPPSTSTPRMPSHSTAPGSRATSAAGHSMRSPASDTMQGLFDTFATALADLGLDDAPMDGLDEVRVQYRPTEYPGGSHGLPSSASTLESLLPPPSERREQRAPAGASGSARVLREASPVPPGASPTPGVPALPPSAAPRAPSGPAPSGAAPSGAAPSGAAPSGAAPSGPAPSGPAPSGPAPSGPAAPSTSPEHFEVYGLTVWWPGSFDVTSNINYNSVMNRAFLYAGAANDLLTRPTNLDIWLERAKKQRPNVPDVLTSTVIEEQVRALEAQLAPTGEAAAAPAELPLPPNIPYPLLAKAQSAAHSDPGLLLATPSTGTRSVRRPNASTLIQSLNQLGRRKTPVPPMTARATPATVTPATGTPAATPAATAPSAATPAPPRLAPWASDAPMGLGILPRTPSAMSVGAGSAMGGAVPEPQLLAALARVRDALPDIDEATARRYLVRHQGDDMRAISDYLQEHARDEAPYRRSLFRTPRAR</sequence>
<feature type="compositionally biased region" description="Low complexity" evidence="1">
    <location>
        <begin position="223"/>
        <end position="236"/>
    </location>
</feature>
<name>A0A1M8A5G5_MALS4</name>
<protein>
    <submittedName>
        <fullName evidence="2">Uncharacterized protein</fullName>
    </submittedName>
</protein>
<accession>A0A1M8A5G5</accession>
<dbReference type="AlphaFoldDB" id="A0A1M8A5G5"/>
<evidence type="ECO:0000256" key="1">
    <source>
        <dbReference type="SAM" id="MobiDB-lite"/>
    </source>
</evidence>
<organism evidence="2 3">
    <name type="scientific">Malassezia sympodialis (strain ATCC 42132)</name>
    <name type="common">Atopic eczema-associated yeast</name>
    <dbReference type="NCBI Taxonomy" id="1230383"/>
    <lineage>
        <taxon>Eukaryota</taxon>
        <taxon>Fungi</taxon>
        <taxon>Dikarya</taxon>
        <taxon>Basidiomycota</taxon>
        <taxon>Ustilaginomycotina</taxon>
        <taxon>Malasseziomycetes</taxon>
        <taxon>Malasseziales</taxon>
        <taxon>Malasseziaceae</taxon>
        <taxon>Malassezia</taxon>
    </lineage>
</organism>
<keyword evidence="3" id="KW-1185">Reference proteome</keyword>
<feature type="region of interest" description="Disordered" evidence="1">
    <location>
        <begin position="1"/>
        <end position="331"/>
    </location>
</feature>
<dbReference type="VEuPathDB" id="FungiDB:MSYG_2055"/>
<proteinExistence type="predicted"/>
<feature type="compositionally biased region" description="Pro residues" evidence="1">
    <location>
        <begin position="463"/>
        <end position="479"/>
    </location>
</feature>
<feature type="compositionally biased region" description="Low complexity" evidence="1">
    <location>
        <begin position="440"/>
        <end position="462"/>
    </location>
</feature>
<gene>
    <name evidence="2" type="ORF">MSYG_2055</name>
</gene>
<feature type="region of interest" description="Disordered" evidence="1">
    <location>
        <begin position="635"/>
        <end position="673"/>
    </location>
</feature>
<dbReference type="EMBL" id="LT671823">
    <property type="protein sequence ID" value="SHO77713.1"/>
    <property type="molecule type" value="Genomic_DNA"/>
</dbReference>
<feature type="compositionally biased region" description="Pro residues" evidence="1">
    <location>
        <begin position="413"/>
        <end position="439"/>
    </location>
</feature>
<feature type="region of interest" description="Disordered" evidence="1">
    <location>
        <begin position="348"/>
        <end position="485"/>
    </location>
</feature>
<dbReference type="OrthoDB" id="2413468at2759"/>
<feature type="compositionally biased region" description="Polar residues" evidence="1">
    <location>
        <begin position="153"/>
        <end position="165"/>
    </location>
</feature>
<dbReference type="OMA" id="PNWESRL"/>
<evidence type="ECO:0000313" key="3">
    <source>
        <dbReference type="Proteomes" id="UP000186303"/>
    </source>
</evidence>
<feature type="compositionally biased region" description="Pro residues" evidence="1">
    <location>
        <begin position="274"/>
        <end position="296"/>
    </location>
</feature>
<dbReference type="STRING" id="1230383.A0A1M8A5G5"/>
<reference evidence="3" key="1">
    <citation type="journal article" date="2017" name="Nucleic Acids Res.">
        <title>Proteogenomics produces comprehensive and highly accurate protein-coding gene annotation in a complete genome assembly of Malassezia sympodialis.</title>
        <authorList>
            <person name="Zhu Y."/>
            <person name="Engstroem P.G."/>
            <person name="Tellgren-Roth C."/>
            <person name="Baudo C.D."/>
            <person name="Kennell J.C."/>
            <person name="Sun S."/>
            <person name="Billmyre R.B."/>
            <person name="Schroeder M.S."/>
            <person name="Andersson A."/>
            <person name="Holm T."/>
            <person name="Sigurgeirsson B."/>
            <person name="Wu G."/>
            <person name="Sankaranarayanan S.R."/>
            <person name="Siddharthan R."/>
            <person name="Sanyal K."/>
            <person name="Lundeberg J."/>
            <person name="Nystedt B."/>
            <person name="Boekhout T."/>
            <person name="Dawson T.L. Jr."/>
            <person name="Heitman J."/>
            <person name="Scheynius A."/>
            <person name="Lehtioe J."/>
        </authorList>
    </citation>
    <scope>NUCLEOTIDE SEQUENCE [LARGE SCALE GENOMIC DNA]</scope>
    <source>
        <strain evidence="3">ATCC 42132</strain>
    </source>
</reference>
<feature type="compositionally biased region" description="Low complexity" evidence="1">
    <location>
        <begin position="642"/>
        <end position="671"/>
    </location>
</feature>
<feature type="compositionally biased region" description="Low complexity" evidence="1">
    <location>
        <begin position="297"/>
        <end position="310"/>
    </location>
</feature>
<feature type="compositionally biased region" description="Low complexity" evidence="1">
    <location>
        <begin position="84"/>
        <end position="97"/>
    </location>
</feature>